<feature type="transmembrane region" description="Helical" evidence="1">
    <location>
        <begin position="20"/>
        <end position="41"/>
    </location>
</feature>
<feature type="transmembrane region" description="Helical" evidence="1">
    <location>
        <begin position="299"/>
        <end position="326"/>
    </location>
</feature>
<feature type="transmembrane region" description="Helical" evidence="1">
    <location>
        <begin position="245"/>
        <end position="263"/>
    </location>
</feature>
<evidence type="ECO:0000313" key="2">
    <source>
        <dbReference type="EMBL" id="MFD1237381.1"/>
    </source>
</evidence>
<keyword evidence="1" id="KW-0472">Membrane</keyword>
<feature type="transmembrane region" description="Helical" evidence="1">
    <location>
        <begin position="135"/>
        <end position="161"/>
    </location>
</feature>
<keyword evidence="3" id="KW-1185">Reference proteome</keyword>
<proteinExistence type="predicted"/>
<dbReference type="Proteomes" id="UP001597182">
    <property type="component" value="Unassembled WGS sequence"/>
</dbReference>
<keyword evidence="1" id="KW-0812">Transmembrane</keyword>
<feature type="transmembrane region" description="Helical" evidence="1">
    <location>
        <begin position="53"/>
        <end position="74"/>
    </location>
</feature>
<dbReference type="Pfam" id="PF02667">
    <property type="entry name" value="SCFA_trans"/>
    <property type="match status" value="1"/>
</dbReference>
<dbReference type="PANTHER" id="PTHR41983:SF2">
    <property type="entry name" value="SHORT-CHAIN FATTY ACID TRANSPORTER-RELATED"/>
    <property type="match status" value="1"/>
</dbReference>
<feature type="transmembrane region" description="Helical" evidence="1">
    <location>
        <begin position="275"/>
        <end position="292"/>
    </location>
</feature>
<keyword evidence="1" id="KW-1133">Transmembrane helix</keyword>
<feature type="transmembrane region" description="Helical" evidence="1">
    <location>
        <begin position="94"/>
        <end position="123"/>
    </location>
</feature>
<dbReference type="EMBL" id="JBHTMB010000287">
    <property type="protein sequence ID" value="MFD1237381.1"/>
    <property type="molecule type" value="Genomic_DNA"/>
</dbReference>
<feature type="transmembrane region" description="Helical" evidence="1">
    <location>
        <begin position="417"/>
        <end position="439"/>
    </location>
</feature>
<dbReference type="RefSeq" id="WP_379653273.1">
    <property type="nucleotide sequence ID" value="NZ_JBHTMB010000287.1"/>
</dbReference>
<comment type="caution">
    <text evidence="2">The sequence shown here is derived from an EMBL/GenBank/DDBJ whole genome shotgun (WGS) entry which is preliminary data.</text>
</comment>
<gene>
    <name evidence="2" type="ORF">ACFQ34_29210</name>
</gene>
<organism evidence="2 3">
    <name type="scientific">Pseudonocardia benzenivorans</name>
    <dbReference type="NCBI Taxonomy" id="228005"/>
    <lineage>
        <taxon>Bacteria</taxon>
        <taxon>Bacillati</taxon>
        <taxon>Actinomycetota</taxon>
        <taxon>Actinomycetes</taxon>
        <taxon>Pseudonocardiales</taxon>
        <taxon>Pseudonocardiaceae</taxon>
        <taxon>Pseudonocardia</taxon>
    </lineage>
</organism>
<accession>A0ABW3VRS5</accession>
<sequence length="443" mass="47327">MQRVQNFFADVMRKYLPDPLVLVIGLTILTAVLAMAFKGTAPRDVVDAWGSGFWDLLAFTMQMALVLVLGFVLAKTGPVDRLLDLIAARVNSPRVAVAIAVLIGGLASYLNWGFGLVIGGVIAKKLATRVRGVHYPLIIASAYSAFTLYGLGLSASIPVIISTPGHPLESAMGVVTLSKTIFSWQMLTLAAVVLVVLMILMPSMHPRDPEKVVPIAEQQQDSTVERSLRPVGRLEFADRLNHSRIVSYAIGAIGVVYLVLHFVDGGKLDINSVNFTLLFGGILLCGTPAMYVDKMREGIITVAGVVLQYPFYAGIMAIMGASGLVGSIASGLSSIATADTLPVVNLWASWVINFFAPSAGGHWVLQGPFAIEAAHSLGSSVPINAMAVMLGNAWNDIVQPLWLIPALALSRLRLKDIMGYLVIAMIVVGILYTAALFLWSVGS</sequence>
<dbReference type="InterPro" id="IPR006160">
    <property type="entry name" value="SCFA_transpt_AtoE"/>
</dbReference>
<reference evidence="3" key="1">
    <citation type="journal article" date="2019" name="Int. J. Syst. Evol. Microbiol.">
        <title>The Global Catalogue of Microorganisms (GCM) 10K type strain sequencing project: providing services to taxonomists for standard genome sequencing and annotation.</title>
        <authorList>
            <consortium name="The Broad Institute Genomics Platform"/>
            <consortium name="The Broad Institute Genome Sequencing Center for Infectious Disease"/>
            <person name="Wu L."/>
            <person name="Ma J."/>
        </authorList>
    </citation>
    <scope>NUCLEOTIDE SEQUENCE [LARGE SCALE GENOMIC DNA]</scope>
    <source>
        <strain evidence="3">CCUG 49018</strain>
    </source>
</reference>
<evidence type="ECO:0000256" key="1">
    <source>
        <dbReference type="SAM" id="Phobius"/>
    </source>
</evidence>
<feature type="transmembrane region" description="Helical" evidence="1">
    <location>
        <begin position="181"/>
        <end position="201"/>
    </location>
</feature>
<protein>
    <submittedName>
        <fullName evidence="2">Short-chain fatty acid transporter</fullName>
    </submittedName>
</protein>
<feature type="transmembrane region" description="Helical" evidence="1">
    <location>
        <begin position="346"/>
        <end position="365"/>
    </location>
</feature>
<evidence type="ECO:0000313" key="3">
    <source>
        <dbReference type="Proteomes" id="UP001597182"/>
    </source>
</evidence>
<name>A0ABW3VRS5_9PSEU</name>
<dbReference type="PANTHER" id="PTHR41983">
    <property type="entry name" value="SHORT-CHAIN FATTY ACID TRANSPORTER-RELATED"/>
    <property type="match status" value="1"/>
</dbReference>